<proteinExistence type="predicted"/>
<dbReference type="EMBL" id="JBBWWQ010000020">
    <property type="protein sequence ID" value="KAK8916732.1"/>
    <property type="molecule type" value="Genomic_DNA"/>
</dbReference>
<dbReference type="InterPro" id="IPR056971">
    <property type="entry name" value="Znf-C2HC_3"/>
</dbReference>
<name>A0AAP0AVZ2_9ASPA</name>
<dbReference type="AlphaFoldDB" id="A0AAP0AVZ2"/>
<evidence type="ECO:0000259" key="1">
    <source>
        <dbReference type="Pfam" id="PF25017"/>
    </source>
</evidence>
<evidence type="ECO:0000313" key="3">
    <source>
        <dbReference type="Proteomes" id="UP001418222"/>
    </source>
</evidence>
<dbReference type="PANTHER" id="PTHR35513:SF1">
    <property type="entry name" value="OS02G0158600 PROTEIN"/>
    <property type="match status" value="1"/>
</dbReference>
<feature type="domain" description="C2HC zinc finger plants" evidence="1">
    <location>
        <begin position="173"/>
        <end position="218"/>
    </location>
</feature>
<comment type="caution">
    <text evidence="2">The sequence shown here is derived from an EMBL/GenBank/DDBJ whole genome shotgun (WGS) entry which is preliminary data.</text>
</comment>
<accession>A0AAP0AVZ2</accession>
<sequence>MHRSSSRIHKLGEFVAENNCDLKNNQELAMESMNTDEDIVARNEPGVAAPFLEATPAGRATQRFPTVTGRENMWSLLALARHLVTQGKPSLALQAVVMAMRSEGGEQAVLSTLNRAQELYINRLQANSAVDDLSSLFAECALAEARPLNPVATPPPEQPEAVNPVSLAGVSEESILAKSGRMQIMVDAFSDGSSFICLKCGGLVSNHRKDEHFMYWCS</sequence>
<evidence type="ECO:0000313" key="2">
    <source>
        <dbReference type="EMBL" id="KAK8916732.1"/>
    </source>
</evidence>
<dbReference type="PANTHER" id="PTHR35513">
    <property type="entry name" value="OS02G0158600 PROTEIN"/>
    <property type="match status" value="1"/>
</dbReference>
<keyword evidence="3" id="KW-1185">Reference proteome</keyword>
<dbReference type="Proteomes" id="UP001418222">
    <property type="component" value="Unassembled WGS sequence"/>
</dbReference>
<organism evidence="2 3">
    <name type="scientific">Platanthera zijinensis</name>
    <dbReference type="NCBI Taxonomy" id="2320716"/>
    <lineage>
        <taxon>Eukaryota</taxon>
        <taxon>Viridiplantae</taxon>
        <taxon>Streptophyta</taxon>
        <taxon>Embryophyta</taxon>
        <taxon>Tracheophyta</taxon>
        <taxon>Spermatophyta</taxon>
        <taxon>Magnoliopsida</taxon>
        <taxon>Liliopsida</taxon>
        <taxon>Asparagales</taxon>
        <taxon>Orchidaceae</taxon>
        <taxon>Orchidoideae</taxon>
        <taxon>Orchideae</taxon>
        <taxon>Orchidinae</taxon>
        <taxon>Platanthera</taxon>
    </lineage>
</organism>
<gene>
    <name evidence="2" type="ORF">KSP39_PZI022250</name>
</gene>
<dbReference type="Pfam" id="PF25017">
    <property type="entry name" value="zf-C2HC_3"/>
    <property type="match status" value="1"/>
</dbReference>
<reference evidence="2 3" key="1">
    <citation type="journal article" date="2022" name="Nat. Plants">
        <title>Genomes of leafy and leafless Platanthera orchids illuminate the evolution of mycoheterotrophy.</title>
        <authorList>
            <person name="Li M.H."/>
            <person name="Liu K.W."/>
            <person name="Li Z."/>
            <person name="Lu H.C."/>
            <person name="Ye Q.L."/>
            <person name="Zhang D."/>
            <person name="Wang J.Y."/>
            <person name="Li Y.F."/>
            <person name="Zhong Z.M."/>
            <person name="Liu X."/>
            <person name="Yu X."/>
            <person name="Liu D.K."/>
            <person name="Tu X.D."/>
            <person name="Liu B."/>
            <person name="Hao Y."/>
            <person name="Liao X.Y."/>
            <person name="Jiang Y.T."/>
            <person name="Sun W.H."/>
            <person name="Chen J."/>
            <person name="Chen Y.Q."/>
            <person name="Ai Y."/>
            <person name="Zhai J.W."/>
            <person name="Wu S.S."/>
            <person name="Zhou Z."/>
            <person name="Hsiao Y.Y."/>
            <person name="Wu W.L."/>
            <person name="Chen Y.Y."/>
            <person name="Lin Y.F."/>
            <person name="Hsu J.L."/>
            <person name="Li C.Y."/>
            <person name="Wang Z.W."/>
            <person name="Zhao X."/>
            <person name="Zhong W.Y."/>
            <person name="Ma X.K."/>
            <person name="Ma L."/>
            <person name="Huang J."/>
            <person name="Chen G.Z."/>
            <person name="Huang M.Z."/>
            <person name="Huang L."/>
            <person name="Peng D.H."/>
            <person name="Luo Y.B."/>
            <person name="Zou S.Q."/>
            <person name="Chen S.P."/>
            <person name="Lan S."/>
            <person name="Tsai W.C."/>
            <person name="Van de Peer Y."/>
            <person name="Liu Z.J."/>
        </authorList>
    </citation>
    <scope>NUCLEOTIDE SEQUENCE [LARGE SCALE GENOMIC DNA]</scope>
    <source>
        <strain evidence="2">Lor287</strain>
    </source>
</reference>
<protein>
    <recommendedName>
        <fullName evidence="1">C2HC zinc finger plants domain-containing protein</fullName>
    </recommendedName>
</protein>